<accession>A0A0F9USB6</accession>
<reference evidence="1" key="1">
    <citation type="journal article" date="2015" name="Nature">
        <title>Complex archaea that bridge the gap between prokaryotes and eukaryotes.</title>
        <authorList>
            <person name="Spang A."/>
            <person name="Saw J.H."/>
            <person name="Jorgensen S.L."/>
            <person name="Zaremba-Niedzwiedzka K."/>
            <person name="Martijn J."/>
            <person name="Lind A.E."/>
            <person name="van Eijk R."/>
            <person name="Schleper C."/>
            <person name="Guy L."/>
            <person name="Ettema T.J."/>
        </authorList>
    </citation>
    <scope>NUCLEOTIDE SEQUENCE</scope>
</reference>
<evidence type="ECO:0000313" key="1">
    <source>
        <dbReference type="EMBL" id="KKN64061.1"/>
    </source>
</evidence>
<gene>
    <name evidence="1" type="ORF">LCGC14_0494880</name>
</gene>
<sequence length="58" mass="6876">MEKNLHEMTWETIAKGKRAIELIEICQRKTRSVFIDESLEEAKLLVNSLYKQAKKIRN</sequence>
<comment type="caution">
    <text evidence="1">The sequence shown here is derived from an EMBL/GenBank/DDBJ whole genome shotgun (WGS) entry which is preliminary data.</text>
</comment>
<dbReference type="EMBL" id="LAZR01000568">
    <property type="protein sequence ID" value="KKN64061.1"/>
    <property type="molecule type" value="Genomic_DNA"/>
</dbReference>
<proteinExistence type="predicted"/>
<name>A0A0F9USB6_9ZZZZ</name>
<organism evidence="1">
    <name type="scientific">marine sediment metagenome</name>
    <dbReference type="NCBI Taxonomy" id="412755"/>
    <lineage>
        <taxon>unclassified sequences</taxon>
        <taxon>metagenomes</taxon>
        <taxon>ecological metagenomes</taxon>
    </lineage>
</organism>
<dbReference type="AlphaFoldDB" id="A0A0F9USB6"/>
<protein>
    <submittedName>
        <fullName evidence="1">Uncharacterized protein</fullName>
    </submittedName>
</protein>